<gene>
    <name evidence="2" type="ORF">PV328_001854</name>
</gene>
<proteinExistence type="predicted"/>
<accession>A0AA39FYL7</accession>
<comment type="caution">
    <text evidence="2">The sequence shown here is derived from an EMBL/GenBank/DDBJ whole genome shotgun (WGS) entry which is preliminary data.</text>
</comment>
<feature type="chain" id="PRO_5041265034" evidence="1">
    <location>
        <begin position="19"/>
        <end position="123"/>
    </location>
</feature>
<protein>
    <submittedName>
        <fullName evidence="2">Uncharacterized protein</fullName>
    </submittedName>
</protein>
<name>A0AA39FYL7_9HYME</name>
<feature type="signal peptide" evidence="1">
    <location>
        <begin position="1"/>
        <end position="18"/>
    </location>
</feature>
<keyword evidence="3" id="KW-1185">Reference proteome</keyword>
<keyword evidence="1" id="KW-0732">Signal</keyword>
<evidence type="ECO:0000256" key="1">
    <source>
        <dbReference type="SAM" id="SignalP"/>
    </source>
</evidence>
<dbReference type="EMBL" id="JAQQBS010000001">
    <property type="protein sequence ID" value="KAK0177845.1"/>
    <property type="molecule type" value="Genomic_DNA"/>
</dbReference>
<organism evidence="2 3">
    <name type="scientific">Microctonus aethiopoides</name>
    <dbReference type="NCBI Taxonomy" id="144406"/>
    <lineage>
        <taxon>Eukaryota</taxon>
        <taxon>Metazoa</taxon>
        <taxon>Ecdysozoa</taxon>
        <taxon>Arthropoda</taxon>
        <taxon>Hexapoda</taxon>
        <taxon>Insecta</taxon>
        <taxon>Pterygota</taxon>
        <taxon>Neoptera</taxon>
        <taxon>Endopterygota</taxon>
        <taxon>Hymenoptera</taxon>
        <taxon>Apocrita</taxon>
        <taxon>Ichneumonoidea</taxon>
        <taxon>Braconidae</taxon>
        <taxon>Euphorinae</taxon>
        <taxon>Microctonus</taxon>
    </lineage>
</organism>
<evidence type="ECO:0000313" key="2">
    <source>
        <dbReference type="EMBL" id="KAK0177845.1"/>
    </source>
</evidence>
<dbReference type="AlphaFoldDB" id="A0AA39FYL7"/>
<reference evidence="2" key="1">
    <citation type="journal article" date="2023" name="bioRxiv">
        <title>Scaffold-level genome assemblies of two parasitoid biocontrol wasps reveal the parthenogenesis mechanism and an associated novel virus.</title>
        <authorList>
            <person name="Inwood S."/>
            <person name="Skelly J."/>
            <person name="Guhlin J."/>
            <person name="Harrop T."/>
            <person name="Goldson S."/>
            <person name="Dearden P."/>
        </authorList>
    </citation>
    <scope>NUCLEOTIDE SEQUENCE</scope>
    <source>
        <strain evidence="2">Irish</strain>
        <tissue evidence="2">Whole body</tissue>
    </source>
</reference>
<dbReference type="Proteomes" id="UP001168990">
    <property type="component" value="Unassembled WGS sequence"/>
</dbReference>
<evidence type="ECO:0000313" key="3">
    <source>
        <dbReference type="Proteomes" id="UP001168990"/>
    </source>
</evidence>
<reference evidence="2" key="2">
    <citation type="submission" date="2023-03" db="EMBL/GenBank/DDBJ databases">
        <authorList>
            <person name="Inwood S.N."/>
            <person name="Skelly J.G."/>
            <person name="Guhlin J."/>
            <person name="Harrop T.W.R."/>
            <person name="Goldson S.G."/>
            <person name="Dearden P.K."/>
        </authorList>
    </citation>
    <scope>NUCLEOTIDE SEQUENCE</scope>
    <source>
        <strain evidence="2">Irish</strain>
        <tissue evidence="2">Whole body</tissue>
    </source>
</reference>
<sequence>MKVLCIVLVFAFASTAYAGFIKSGWSGGGGGWNYGGGGGGWNSGWGSGGGGKIVKVITLSGGGWPSSGYSSGWDSEWPSSGWSYGGGYSSGWKPSGWSSGGSASVLLRRVPTICNHDVTRIVV</sequence>